<reference evidence="3 4" key="1">
    <citation type="submission" date="2017-06" db="EMBL/GenBank/DDBJ databases">
        <title>Ant-infecting Ophiocordyceps genomes reveal a high diversity of potential behavioral manipulation genes and a possible major role for enterotoxins.</title>
        <authorList>
            <person name="De Bekker C."/>
            <person name="Evans H.C."/>
            <person name="Brachmann A."/>
            <person name="Hughes D.P."/>
        </authorList>
    </citation>
    <scope>NUCLEOTIDE SEQUENCE [LARGE SCALE GENOMIC DNA]</scope>
    <source>
        <strain evidence="3 4">Map64</strain>
    </source>
</reference>
<name>A0A2C5XUM9_9HYPO</name>
<proteinExistence type="predicted"/>
<evidence type="ECO:0000256" key="1">
    <source>
        <dbReference type="SAM" id="Coils"/>
    </source>
</evidence>
<feature type="compositionally biased region" description="Basic and acidic residues" evidence="2">
    <location>
        <begin position="262"/>
        <end position="279"/>
    </location>
</feature>
<accession>A0A2C5XUM9</accession>
<feature type="compositionally biased region" description="Polar residues" evidence="2">
    <location>
        <begin position="298"/>
        <end position="309"/>
    </location>
</feature>
<evidence type="ECO:0000313" key="4">
    <source>
        <dbReference type="Proteomes" id="UP000226192"/>
    </source>
</evidence>
<dbReference type="EMBL" id="NJET01000121">
    <property type="protein sequence ID" value="PHH60965.1"/>
    <property type="molecule type" value="Genomic_DNA"/>
</dbReference>
<feature type="compositionally biased region" description="Basic and acidic residues" evidence="2">
    <location>
        <begin position="310"/>
        <end position="319"/>
    </location>
</feature>
<dbReference type="Proteomes" id="UP000226192">
    <property type="component" value="Unassembled WGS sequence"/>
</dbReference>
<feature type="compositionally biased region" description="Low complexity" evidence="2">
    <location>
        <begin position="247"/>
        <end position="258"/>
    </location>
</feature>
<evidence type="ECO:0000256" key="2">
    <source>
        <dbReference type="SAM" id="MobiDB-lite"/>
    </source>
</evidence>
<keyword evidence="4" id="KW-1185">Reference proteome</keyword>
<feature type="region of interest" description="Disordered" evidence="2">
    <location>
        <begin position="227"/>
        <end position="329"/>
    </location>
</feature>
<keyword evidence="1" id="KW-0175">Coiled coil</keyword>
<protein>
    <submittedName>
        <fullName evidence="3">Uncharacterized protein</fullName>
    </submittedName>
</protein>
<organism evidence="3 4">
    <name type="scientific">Ophiocordyceps australis</name>
    <dbReference type="NCBI Taxonomy" id="1399860"/>
    <lineage>
        <taxon>Eukaryota</taxon>
        <taxon>Fungi</taxon>
        <taxon>Dikarya</taxon>
        <taxon>Ascomycota</taxon>
        <taxon>Pezizomycotina</taxon>
        <taxon>Sordariomycetes</taxon>
        <taxon>Hypocreomycetidae</taxon>
        <taxon>Hypocreales</taxon>
        <taxon>Ophiocordycipitaceae</taxon>
        <taxon>Ophiocordyceps</taxon>
    </lineage>
</organism>
<feature type="compositionally biased region" description="Low complexity" evidence="2">
    <location>
        <begin position="280"/>
        <end position="289"/>
    </location>
</feature>
<evidence type="ECO:0000313" key="3">
    <source>
        <dbReference type="EMBL" id="PHH60965.1"/>
    </source>
</evidence>
<feature type="compositionally biased region" description="Polar residues" evidence="2">
    <location>
        <begin position="234"/>
        <end position="246"/>
    </location>
</feature>
<gene>
    <name evidence="3" type="ORF">CDD81_980</name>
</gene>
<comment type="caution">
    <text evidence="3">The sequence shown here is derived from an EMBL/GenBank/DDBJ whole genome shotgun (WGS) entry which is preliminary data.</text>
</comment>
<feature type="region of interest" description="Disordered" evidence="2">
    <location>
        <begin position="1"/>
        <end position="21"/>
    </location>
</feature>
<feature type="coiled-coil region" evidence="1">
    <location>
        <begin position="100"/>
        <end position="138"/>
    </location>
</feature>
<sequence length="349" mass="39396">MPPSSSHSRQKPRDARNCERSCPYPASRCESTAIRAIQLQDCLDGYTEGICKDITHHRQTQIRNQERARNANKYRILARGGKLRRFLEPANATDSGSLENNATQESVAALEAKTAELEKKLQETTQNLEKEKRFAAESEKWFQTVLKKLHSRNDILHGAFCRLSGRPRTNTPWESILPSGNINRGLAGIESTITACDRNDPVFTQTWHNAWTRNEELRRNLLEIKPEGQRPLQEGTNSQGTQTSPISSSDSGYHSLYSRPDSQQETRRPRRESERDSRPSRSSSQSGPEPRAPESRENQPSSGQDSTSGSKRDSEKDADGASEDECYRGWLNESMAKFEALRGFPDMTT</sequence>
<dbReference type="AlphaFoldDB" id="A0A2C5XUM9"/>